<evidence type="ECO:0000256" key="1">
    <source>
        <dbReference type="ARBA" id="ARBA00006096"/>
    </source>
</evidence>
<dbReference type="InterPro" id="IPR000667">
    <property type="entry name" value="Peptidase_S13"/>
</dbReference>
<dbReference type="GO" id="GO:0006508">
    <property type="term" value="P:proteolysis"/>
    <property type="evidence" value="ECO:0007669"/>
    <property type="project" value="InterPro"/>
</dbReference>
<dbReference type="SUPFAM" id="SSF56601">
    <property type="entry name" value="beta-lactamase/transpeptidase-like"/>
    <property type="match status" value="1"/>
</dbReference>
<dbReference type="EMBL" id="AP021876">
    <property type="protein sequence ID" value="BBO82451.1"/>
    <property type="molecule type" value="Genomic_DNA"/>
</dbReference>
<dbReference type="GO" id="GO:0004185">
    <property type="term" value="F:serine-type carboxypeptidase activity"/>
    <property type="evidence" value="ECO:0007669"/>
    <property type="project" value="InterPro"/>
</dbReference>
<dbReference type="Pfam" id="PF02113">
    <property type="entry name" value="Peptidase_S13"/>
    <property type="match status" value="2"/>
</dbReference>
<evidence type="ECO:0000256" key="2">
    <source>
        <dbReference type="ARBA" id="ARBA00022801"/>
    </source>
</evidence>
<proteinExistence type="inferred from homology"/>
<evidence type="ECO:0000256" key="3">
    <source>
        <dbReference type="SAM" id="SignalP"/>
    </source>
</evidence>
<reference evidence="4 5" key="1">
    <citation type="submission" date="2019-11" db="EMBL/GenBank/DDBJ databases">
        <title>Comparative genomics of hydrocarbon-degrading Desulfosarcina strains.</title>
        <authorList>
            <person name="Watanabe M."/>
            <person name="Kojima H."/>
            <person name="Fukui M."/>
        </authorList>
    </citation>
    <scope>NUCLEOTIDE SEQUENCE [LARGE SCALE GENOMIC DNA]</scope>
    <source>
        <strain evidence="4 5">28bB2T</strain>
    </source>
</reference>
<name>A0A5K7ZMX3_9BACT</name>
<feature type="signal peptide" evidence="3">
    <location>
        <begin position="1"/>
        <end position="28"/>
    </location>
</feature>
<gene>
    <name evidence="4" type="ORF">DSCO28_30170</name>
</gene>
<comment type="similarity">
    <text evidence="1">Belongs to the peptidase S13 family.</text>
</comment>
<dbReference type="AlphaFoldDB" id="A0A5K7ZMX3"/>
<feature type="chain" id="PRO_5024310512" description="Peptidase S13" evidence="3">
    <location>
        <begin position="29"/>
        <end position="409"/>
    </location>
</feature>
<sequence>MGKMKQYGARWACLSMAAAILAAATSWAAETPPEADFVRRLSVLAGPRDAILVAAPDGRIIAAVHEDRPLVPASILKLLTTLTALEKLGPDYRFRTEFYLDSHNNLKIKGYGDPLLVSETIGKIARHLATLVPAVHDLVLDDAFFAKSICIPGRGTSTQPYDAPNGALCVNFNTVAFRKENGVWVSDERQTPLLPSVIPKIATLGITRGRITLAADRSEALHYAGGLFRYFLNQAGVRVTGTVRPGRVDPESDVLMWLYRSDATLDNVVSELLRFSNNFIANQILLVMGAEMVGPPATVDKGLQVLRGFYRVDLGIETGRVVEASGISRENRVTARAMLKILQNYEPYHDLIPRKGRQFYKTGHLKGVRTRAGFLSGTDGELYRFVVMCNTPGKNTNAVMTAIERHFEQ</sequence>
<organism evidence="4 5">
    <name type="scientific">Desulfosarcina ovata subsp. sediminis</name>
    <dbReference type="NCBI Taxonomy" id="885957"/>
    <lineage>
        <taxon>Bacteria</taxon>
        <taxon>Pseudomonadati</taxon>
        <taxon>Thermodesulfobacteriota</taxon>
        <taxon>Desulfobacteria</taxon>
        <taxon>Desulfobacterales</taxon>
        <taxon>Desulfosarcinaceae</taxon>
        <taxon>Desulfosarcina</taxon>
    </lineage>
</organism>
<protein>
    <recommendedName>
        <fullName evidence="6">Peptidase S13</fullName>
    </recommendedName>
</protein>
<accession>A0A5K7ZMX3</accession>
<dbReference type="Gene3D" id="3.40.710.10">
    <property type="entry name" value="DD-peptidase/beta-lactamase superfamily"/>
    <property type="match status" value="2"/>
</dbReference>
<keyword evidence="3" id="KW-0732">Signal</keyword>
<dbReference type="PANTHER" id="PTHR30023">
    <property type="entry name" value="D-ALANYL-D-ALANINE CARBOXYPEPTIDASE"/>
    <property type="match status" value="1"/>
</dbReference>
<dbReference type="RefSeq" id="WP_173179463.1">
    <property type="nucleotide sequence ID" value="NZ_AP021876.1"/>
</dbReference>
<dbReference type="PRINTS" id="PR00922">
    <property type="entry name" value="DADACBPTASE3"/>
</dbReference>
<evidence type="ECO:0000313" key="4">
    <source>
        <dbReference type="EMBL" id="BBO82451.1"/>
    </source>
</evidence>
<evidence type="ECO:0008006" key="6">
    <source>
        <dbReference type="Google" id="ProtNLM"/>
    </source>
</evidence>
<keyword evidence="2" id="KW-0378">Hydrolase</keyword>
<dbReference type="Proteomes" id="UP000425960">
    <property type="component" value="Chromosome"/>
</dbReference>
<dbReference type="KEGG" id="dov:DSCO28_30170"/>
<dbReference type="GO" id="GO:0000270">
    <property type="term" value="P:peptidoglycan metabolic process"/>
    <property type="evidence" value="ECO:0007669"/>
    <property type="project" value="TreeGrafter"/>
</dbReference>
<dbReference type="PANTHER" id="PTHR30023:SF0">
    <property type="entry name" value="PENICILLIN-SENSITIVE CARBOXYPEPTIDASE A"/>
    <property type="match status" value="1"/>
</dbReference>
<evidence type="ECO:0000313" key="5">
    <source>
        <dbReference type="Proteomes" id="UP000425960"/>
    </source>
</evidence>
<dbReference type="InterPro" id="IPR012338">
    <property type="entry name" value="Beta-lactam/transpept-like"/>
</dbReference>